<dbReference type="GO" id="GO:0016787">
    <property type="term" value="F:hydrolase activity"/>
    <property type="evidence" value="ECO:0007669"/>
    <property type="project" value="UniProtKB-KW"/>
</dbReference>
<dbReference type="InterPro" id="IPR050266">
    <property type="entry name" value="AB_hydrolase_sf"/>
</dbReference>
<evidence type="ECO:0000259" key="2">
    <source>
        <dbReference type="Pfam" id="PF00561"/>
    </source>
</evidence>
<dbReference type="InterPro" id="IPR000073">
    <property type="entry name" value="AB_hydrolase_1"/>
</dbReference>
<dbReference type="EMBL" id="CAFBMK010000021">
    <property type="protein sequence ID" value="CAB4901431.1"/>
    <property type="molecule type" value="Genomic_DNA"/>
</dbReference>
<dbReference type="PANTHER" id="PTHR43798">
    <property type="entry name" value="MONOACYLGLYCEROL LIPASE"/>
    <property type="match status" value="1"/>
</dbReference>
<reference evidence="3" key="1">
    <citation type="submission" date="2020-05" db="EMBL/GenBank/DDBJ databases">
        <authorList>
            <person name="Chiriac C."/>
            <person name="Salcher M."/>
            <person name="Ghai R."/>
            <person name="Kavagutti S V."/>
        </authorList>
    </citation>
    <scope>NUCLEOTIDE SEQUENCE</scope>
</reference>
<protein>
    <submittedName>
        <fullName evidence="3">Unannotated protein</fullName>
    </submittedName>
</protein>
<evidence type="ECO:0000313" key="3">
    <source>
        <dbReference type="EMBL" id="CAB4901431.1"/>
    </source>
</evidence>
<dbReference type="Pfam" id="PF00561">
    <property type="entry name" value="Abhydrolase_1"/>
    <property type="match status" value="1"/>
</dbReference>
<gene>
    <name evidence="3" type="ORF">UFOPK3564_00598</name>
</gene>
<dbReference type="InterPro" id="IPR029058">
    <property type="entry name" value="AB_hydrolase_fold"/>
</dbReference>
<dbReference type="GO" id="GO:0016020">
    <property type="term" value="C:membrane"/>
    <property type="evidence" value="ECO:0007669"/>
    <property type="project" value="TreeGrafter"/>
</dbReference>
<proteinExistence type="predicted"/>
<name>A0A6J7G0F3_9ZZZZ</name>
<keyword evidence="1" id="KW-0378">Hydrolase</keyword>
<accession>A0A6J7G0F3</accession>
<dbReference type="PRINTS" id="PR00412">
    <property type="entry name" value="EPOXHYDRLASE"/>
</dbReference>
<organism evidence="3">
    <name type="scientific">freshwater metagenome</name>
    <dbReference type="NCBI Taxonomy" id="449393"/>
    <lineage>
        <taxon>unclassified sequences</taxon>
        <taxon>metagenomes</taxon>
        <taxon>ecological metagenomes</taxon>
    </lineage>
</organism>
<sequence length="309" mass="31861">MVPPRRPSVDVDDAVIDLHGHDVAYRCAGSGPVVLLVHGIAGTSAVWEAVIPELATTHTVIAPDLPGHGRSGRSAGDYSVGAMAATLRDLLLALGLERATVVGHSLGGGVAMQYSYLFPEHCERLVLVSAGGLGRSVALALRSAALPGSEVVTAGLGLVARGGGRALGAVGLLRADRVSAPTRELGRSVAALADRETRTAFLATLRAVVGPVGQRVFAGDRLYLAAAMPTLIVWGADDPIIPAGHGRRAHAAMPGSRLELLPGVGHFPPLEAPEELTAALRDFLGTTEPAVADPDRFRALLRDGPADRA</sequence>
<feature type="domain" description="AB hydrolase-1" evidence="2">
    <location>
        <begin position="32"/>
        <end position="273"/>
    </location>
</feature>
<evidence type="ECO:0000256" key="1">
    <source>
        <dbReference type="ARBA" id="ARBA00022801"/>
    </source>
</evidence>
<dbReference type="InterPro" id="IPR000639">
    <property type="entry name" value="Epox_hydrolase-like"/>
</dbReference>
<dbReference type="AlphaFoldDB" id="A0A6J7G0F3"/>
<dbReference type="Gene3D" id="3.40.50.1820">
    <property type="entry name" value="alpha/beta hydrolase"/>
    <property type="match status" value="1"/>
</dbReference>
<dbReference type="PRINTS" id="PR00111">
    <property type="entry name" value="ABHYDROLASE"/>
</dbReference>
<dbReference type="PANTHER" id="PTHR43798:SF31">
    <property type="entry name" value="AB HYDROLASE SUPERFAMILY PROTEIN YCLE"/>
    <property type="match status" value="1"/>
</dbReference>
<dbReference type="SUPFAM" id="SSF53474">
    <property type="entry name" value="alpha/beta-Hydrolases"/>
    <property type="match status" value="1"/>
</dbReference>